<keyword evidence="2" id="KW-0255">Endonuclease</keyword>
<keyword evidence="1" id="KW-1277">Toxin-antitoxin system</keyword>
<dbReference type="Gene3D" id="3.30.2310.20">
    <property type="entry name" value="RelE-like"/>
    <property type="match status" value="1"/>
</dbReference>
<comment type="caution">
    <text evidence="2">The sequence shown here is derived from an EMBL/GenBank/DDBJ whole genome shotgun (WGS) entry which is preliminary data.</text>
</comment>
<dbReference type="GO" id="GO:0004519">
    <property type="term" value="F:endonuclease activity"/>
    <property type="evidence" value="ECO:0007669"/>
    <property type="project" value="UniProtKB-KW"/>
</dbReference>
<dbReference type="SUPFAM" id="SSF143011">
    <property type="entry name" value="RelE-like"/>
    <property type="match status" value="1"/>
</dbReference>
<dbReference type="GeneID" id="93228920"/>
<sequence>MSYKIVLEKPAVKFLQKQPQAQRERLLRAIQGLPDNGDIKPMSGHSNLFRLRVGSYRVIYTIEGILLIVRVLTIGNRGDVYK</sequence>
<dbReference type="EMBL" id="QEKK01000004">
    <property type="protein sequence ID" value="PVY58578.1"/>
    <property type="molecule type" value="Genomic_DNA"/>
</dbReference>
<dbReference type="RefSeq" id="WP_116721995.1">
    <property type="nucleotide sequence ID" value="NZ_CP011524.1"/>
</dbReference>
<dbReference type="InterPro" id="IPR052747">
    <property type="entry name" value="TA_system_RelE_toxin"/>
</dbReference>
<dbReference type="OrthoDB" id="9805098at2"/>
<dbReference type="PANTHER" id="PTHR38813:SF1">
    <property type="entry name" value="TOXIN RELE1-RELATED"/>
    <property type="match status" value="1"/>
</dbReference>
<organism evidence="2 3">
    <name type="scientific">Intestinimonas butyriciproducens</name>
    <dbReference type="NCBI Taxonomy" id="1297617"/>
    <lineage>
        <taxon>Bacteria</taxon>
        <taxon>Bacillati</taxon>
        <taxon>Bacillota</taxon>
        <taxon>Clostridia</taxon>
        <taxon>Eubacteriales</taxon>
        <taxon>Intestinimonas</taxon>
    </lineage>
</organism>
<gene>
    <name evidence="2" type="ORF">C7373_104174</name>
</gene>
<reference evidence="2 3" key="1">
    <citation type="submission" date="2018-04" db="EMBL/GenBank/DDBJ databases">
        <title>Genomic Encyclopedia of Type Strains, Phase IV (KMG-IV): sequencing the most valuable type-strain genomes for metagenomic binning, comparative biology and taxonomic classification.</title>
        <authorList>
            <person name="Goeker M."/>
        </authorList>
    </citation>
    <scope>NUCLEOTIDE SEQUENCE [LARGE SCALE GENOMIC DNA]</scope>
    <source>
        <strain evidence="2 3">DSM 26588</strain>
    </source>
</reference>
<keyword evidence="2" id="KW-0540">Nuclease</keyword>
<name>A0A2U1CCD6_9FIRM</name>
<dbReference type="PANTHER" id="PTHR38813">
    <property type="match status" value="1"/>
</dbReference>
<proteinExistence type="predicted"/>
<evidence type="ECO:0000313" key="3">
    <source>
        <dbReference type="Proteomes" id="UP000245778"/>
    </source>
</evidence>
<evidence type="ECO:0000256" key="1">
    <source>
        <dbReference type="ARBA" id="ARBA00022649"/>
    </source>
</evidence>
<dbReference type="Proteomes" id="UP000245778">
    <property type="component" value="Unassembled WGS sequence"/>
</dbReference>
<dbReference type="InterPro" id="IPR035093">
    <property type="entry name" value="RelE/ParE_toxin_dom_sf"/>
</dbReference>
<protein>
    <submittedName>
        <fullName evidence="2">mRNA-degrading endonuclease RelE of RelBE toxin-antitoxin system</fullName>
    </submittedName>
</protein>
<dbReference type="AlphaFoldDB" id="A0A2U1CCD6"/>
<dbReference type="Pfam" id="PF05016">
    <property type="entry name" value="ParE_toxin"/>
    <property type="match status" value="1"/>
</dbReference>
<evidence type="ECO:0000313" key="2">
    <source>
        <dbReference type="EMBL" id="PVY58578.1"/>
    </source>
</evidence>
<keyword evidence="2" id="KW-0378">Hydrolase</keyword>
<dbReference type="InterPro" id="IPR007712">
    <property type="entry name" value="RelE/ParE_toxin"/>
</dbReference>
<accession>A0A2U1CCD6</accession>